<dbReference type="eggNOG" id="COG4403">
    <property type="taxonomic scope" value="Bacteria"/>
</dbReference>
<dbReference type="Proteomes" id="UP000027178">
    <property type="component" value="Unassembled WGS sequence"/>
</dbReference>
<name>A0A066YV96_9ACTN</name>
<gene>
    <name evidence="2" type="ORF">KCH_45530</name>
</gene>
<evidence type="ECO:0000313" key="2">
    <source>
        <dbReference type="EMBL" id="KDN83904.1"/>
    </source>
</evidence>
<dbReference type="EMBL" id="JNBY01000094">
    <property type="protein sequence ID" value="KDN83904.1"/>
    <property type="molecule type" value="Genomic_DNA"/>
</dbReference>
<feature type="compositionally biased region" description="Pro residues" evidence="1">
    <location>
        <begin position="188"/>
        <end position="201"/>
    </location>
</feature>
<accession>A0A066YV96</accession>
<dbReference type="PATRIC" id="fig|1348663.4.peg.4394"/>
<sequence length="227" mass="22919">MIHGLARGGLLLGEPDFLAAAQALVPGALSVAGSASSRPGRPTRNPHADVPLGTAGLLLNLLRLRRAAGAGHPDTDEAIRTLAAGALDRLGEENPPFDFRELVPGGADSIAAALARTLAEAPALLADPGPSGPGCAVTASPPAPGPAASPAWTPPSRSARTPSTAPTWVRSPRPSPAPNWPRSAAGPCCPPPPRPSPPPRPGSSTPCPTRPRRCCPARSTTAARRLA</sequence>
<dbReference type="AlphaFoldDB" id="A0A066YV96"/>
<proteinExistence type="predicted"/>
<reference evidence="2 3" key="1">
    <citation type="submission" date="2014-05" db="EMBL/GenBank/DDBJ databases">
        <title>Draft Genome Sequence of Kitasatospora cheerisanensis KCTC 2395.</title>
        <authorList>
            <person name="Nam D.H."/>
        </authorList>
    </citation>
    <scope>NUCLEOTIDE SEQUENCE [LARGE SCALE GENOMIC DNA]</scope>
    <source>
        <strain evidence="2 3">KCTC 2395</strain>
    </source>
</reference>
<evidence type="ECO:0000313" key="3">
    <source>
        <dbReference type="Proteomes" id="UP000027178"/>
    </source>
</evidence>
<keyword evidence="3" id="KW-1185">Reference proteome</keyword>
<feature type="region of interest" description="Disordered" evidence="1">
    <location>
        <begin position="130"/>
        <end position="227"/>
    </location>
</feature>
<dbReference type="HOGENOM" id="CLU_1218453_0_0_11"/>
<protein>
    <submittedName>
        <fullName evidence="2">Uncharacterized protein</fullName>
    </submittedName>
</protein>
<evidence type="ECO:0000256" key="1">
    <source>
        <dbReference type="SAM" id="MobiDB-lite"/>
    </source>
</evidence>
<comment type="caution">
    <text evidence="2">The sequence shown here is derived from an EMBL/GenBank/DDBJ whole genome shotgun (WGS) entry which is preliminary data.</text>
</comment>
<organism evidence="2 3">
    <name type="scientific">Kitasatospora cheerisanensis KCTC 2395</name>
    <dbReference type="NCBI Taxonomy" id="1348663"/>
    <lineage>
        <taxon>Bacteria</taxon>
        <taxon>Bacillati</taxon>
        <taxon>Actinomycetota</taxon>
        <taxon>Actinomycetes</taxon>
        <taxon>Kitasatosporales</taxon>
        <taxon>Streptomycetaceae</taxon>
        <taxon>Kitasatospora</taxon>
    </lineage>
</organism>
<feature type="compositionally biased region" description="Low complexity" evidence="1">
    <location>
        <begin position="148"/>
        <end position="159"/>
    </location>
</feature>